<keyword evidence="8" id="KW-1185">Reference proteome</keyword>
<gene>
    <name evidence="7" type="ORF">HNP82_001564</name>
</gene>
<evidence type="ECO:0000256" key="5">
    <source>
        <dbReference type="ARBA" id="ARBA00029440"/>
    </source>
</evidence>
<dbReference type="GO" id="GO:0000162">
    <property type="term" value="P:L-tryptophan biosynthetic process"/>
    <property type="evidence" value="ECO:0007669"/>
    <property type="project" value="TreeGrafter"/>
</dbReference>
<evidence type="ECO:0000256" key="2">
    <source>
        <dbReference type="ARBA" id="ARBA00022605"/>
    </source>
</evidence>
<reference evidence="7 8" key="1">
    <citation type="submission" date="2020-08" db="EMBL/GenBank/DDBJ databases">
        <title>Genomic Encyclopedia of Type Strains, Phase IV (KMG-IV): sequencing the most valuable type-strain genomes for metagenomic binning, comparative biology and taxonomic classification.</title>
        <authorList>
            <person name="Goeker M."/>
        </authorList>
    </citation>
    <scope>NUCLEOTIDE SEQUENCE [LARGE SCALE GENOMIC DNA]</scope>
    <source>
        <strain evidence="7 8">DSM 106146</strain>
    </source>
</reference>
<dbReference type="PANTHER" id="PTHR43090:SF2">
    <property type="entry name" value="1-(5-PHOSPHORIBOSYL)-5-[(5-PHOSPHORIBOSYLAMINO)METHYLIDENEAMINO] IMIDAZOLE-4-CARBOXAMIDE ISOMERASE"/>
    <property type="match status" value="1"/>
</dbReference>
<evidence type="ECO:0000256" key="4">
    <source>
        <dbReference type="ARBA" id="ARBA00023235"/>
    </source>
</evidence>
<keyword evidence="3 6" id="KW-0368">Histidine biosynthesis</keyword>
<sequence length="264" mass="29365">MKFRPCIDIHNGQVKQIVGSSLRDEGDQAKENFISQKDAVWYAALYKERCLTGGHMILLNPPDSPHYEADVAQARQALLAYPGGLQAGGGMNEDNAGQFLDWGASHIIVTSYCFKDGKIHMDRLRRLSQKIGARRLVLDLSCRKRPAKAPGEHRDDNYYIVTDRWQKFTNVTICEKTFAMLEPWCDEFLIHAVDVEGKNTGIETELIASISSMTSRPLTYAGGIHTMEDICAIDQLGKGRIDFTVGSALDLFGGSLSFDMLCSL</sequence>
<dbReference type="EMBL" id="JACHFW010000005">
    <property type="protein sequence ID" value="MBB5264437.1"/>
    <property type="molecule type" value="Genomic_DNA"/>
</dbReference>
<keyword evidence="2 6" id="KW-0028">Amino-acid biosynthesis</keyword>
<dbReference type="Proteomes" id="UP000543642">
    <property type="component" value="Unassembled WGS sequence"/>
</dbReference>
<comment type="similarity">
    <text evidence="1 6">Belongs to the HisA/HisF family.</text>
</comment>
<proteinExistence type="inferred from homology"/>
<name>A0A7W8H9T3_9FIRM</name>
<dbReference type="SUPFAM" id="SSF51366">
    <property type="entry name" value="Ribulose-phoshate binding barrel"/>
    <property type="match status" value="1"/>
</dbReference>
<dbReference type="Pfam" id="PF00977">
    <property type="entry name" value="His_biosynth"/>
    <property type="match status" value="1"/>
</dbReference>
<keyword evidence="4 7" id="KW-0413">Isomerase</keyword>
<dbReference type="EC" id="5.3.1.16" evidence="7"/>
<dbReference type="NCBIfam" id="TIGR02129">
    <property type="entry name" value="hisA_euk"/>
    <property type="match status" value="1"/>
</dbReference>
<comment type="pathway">
    <text evidence="5">Amino-acid biosynthesis.</text>
</comment>
<dbReference type="RefSeq" id="WP_183773020.1">
    <property type="nucleotide sequence ID" value="NZ_CAWVEG010000154.1"/>
</dbReference>
<comment type="caution">
    <text evidence="7">The sequence shown here is derived from an EMBL/GenBank/DDBJ whole genome shotgun (WGS) entry which is preliminary data.</text>
</comment>
<evidence type="ECO:0000256" key="3">
    <source>
        <dbReference type="ARBA" id="ARBA00023102"/>
    </source>
</evidence>
<dbReference type="InterPro" id="IPR013785">
    <property type="entry name" value="Aldolase_TIM"/>
</dbReference>
<evidence type="ECO:0000313" key="7">
    <source>
        <dbReference type="EMBL" id="MBB5264437.1"/>
    </source>
</evidence>
<dbReference type="InterPro" id="IPR006062">
    <property type="entry name" value="His_biosynth"/>
</dbReference>
<dbReference type="CDD" id="cd04723">
    <property type="entry name" value="HisA_HisF"/>
    <property type="match status" value="1"/>
</dbReference>
<dbReference type="AlphaFoldDB" id="A0A7W8H9T3"/>
<organism evidence="7 8">
    <name type="scientific">Catenibacillus scindens</name>
    <dbReference type="NCBI Taxonomy" id="673271"/>
    <lineage>
        <taxon>Bacteria</taxon>
        <taxon>Bacillati</taxon>
        <taxon>Bacillota</taxon>
        <taxon>Clostridia</taxon>
        <taxon>Lachnospirales</taxon>
        <taxon>Lachnospiraceae</taxon>
        <taxon>Catenibacillus</taxon>
    </lineage>
</organism>
<dbReference type="GO" id="GO:0000105">
    <property type="term" value="P:L-histidine biosynthetic process"/>
    <property type="evidence" value="ECO:0007669"/>
    <property type="project" value="UniProtKB-KW"/>
</dbReference>
<dbReference type="GO" id="GO:0003949">
    <property type="term" value="F:1-(5-phosphoribosyl)-5-[(5-phosphoribosylamino)methylideneamino]imidazole-4-carboxamide isomerase activity"/>
    <property type="evidence" value="ECO:0007669"/>
    <property type="project" value="UniProtKB-EC"/>
</dbReference>
<dbReference type="InterPro" id="IPR044524">
    <property type="entry name" value="Isoase_HisA-like"/>
</dbReference>
<evidence type="ECO:0000256" key="6">
    <source>
        <dbReference type="RuleBase" id="RU003657"/>
    </source>
</evidence>
<evidence type="ECO:0000313" key="8">
    <source>
        <dbReference type="Proteomes" id="UP000543642"/>
    </source>
</evidence>
<dbReference type="InterPro" id="IPR011858">
    <property type="entry name" value="His6/HISN3"/>
</dbReference>
<dbReference type="InterPro" id="IPR011060">
    <property type="entry name" value="RibuloseP-bd_barrel"/>
</dbReference>
<dbReference type="GO" id="GO:0005737">
    <property type="term" value="C:cytoplasm"/>
    <property type="evidence" value="ECO:0007669"/>
    <property type="project" value="TreeGrafter"/>
</dbReference>
<protein>
    <submittedName>
        <fullName evidence="7">Phosphoribosylformimino-5-aminoimidazole carboxamide ribotide isomerase</fullName>
        <ecNumber evidence="7">5.3.1.16</ecNumber>
    </submittedName>
</protein>
<dbReference type="Gene3D" id="3.20.20.70">
    <property type="entry name" value="Aldolase class I"/>
    <property type="match status" value="1"/>
</dbReference>
<dbReference type="PANTHER" id="PTHR43090">
    <property type="entry name" value="1-(5-PHOSPHORIBOSYL)-5-[(5-PHOSPHORIBOSYLAMINO)METHYLIDENEAMINO] IMIDAZOLE-4-CARBOXAMIDE ISOMERASE"/>
    <property type="match status" value="1"/>
</dbReference>
<evidence type="ECO:0000256" key="1">
    <source>
        <dbReference type="ARBA" id="ARBA00009667"/>
    </source>
</evidence>
<accession>A0A7W8H9T3</accession>